<name>A0A0K0FNT7_STRVS</name>
<keyword evidence="2" id="KW-1185">Reference proteome</keyword>
<dbReference type="WBParaSite" id="SVE_1078800.1">
    <property type="protein sequence ID" value="SVE_1078800.1"/>
    <property type="gene ID" value="SVE_1078800"/>
</dbReference>
<protein>
    <submittedName>
        <fullName evidence="3">Secreted protein</fullName>
    </submittedName>
</protein>
<evidence type="ECO:0000313" key="3">
    <source>
        <dbReference type="WBParaSite" id="SVE_1078800.1"/>
    </source>
</evidence>
<feature type="signal peptide" evidence="1">
    <location>
        <begin position="1"/>
        <end position="17"/>
    </location>
</feature>
<accession>A0A0K0FNT7</accession>
<dbReference type="AlphaFoldDB" id="A0A0K0FNT7"/>
<dbReference type="Proteomes" id="UP000035680">
    <property type="component" value="Unassembled WGS sequence"/>
</dbReference>
<keyword evidence="1" id="KW-0732">Signal</keyword>
<reference evidence="3" key="2">
    <citation type="submission" date="2015-08" db="UniProtKB">
        <authorList>
            <consortium name="WormBaseParasite"/>
        </authorList>
    </citation>
    <scope>IDENTIFICATION</scope>
</reference>
<reference evidence="2" key="1">
    <citation type="submission" date="2014-07" db="EMBL/GenBank/DDBJ databases">
        <authorList>
            <person name="Martin A.A"/>
            <person name="De Silva N."/>
        </authorList>
    </citation>
    <scope>NUCLEOTIDE SEQUENCE</scope>
</reference>
<evidence type="ECO:0000256" key="1">
    <source>
        <dbReference type="SAM" id="SignalP"/>
    </source>
</evidence>
<sequence length="109" mass="12169">MIAFSTLVLLILIVTTSFEYKFTECDKHFNSSCTDYMSFLEDTSKYNFTLLLDPMTAMAFDFCPTTFGVGTLTTKSKNSTSPEVATTIDIITNSTITSLRSARTMLISR</sequence>
<organism evidence="2 3">
    <name type="scientific">Strongyloides venezuelensis</name>
    <name type="common">Threadworm</name>
    <dbReference type="NCBI Taxonomy" id="75913"/>
    <lineage>
        <taxon>Eukaryota</taxon>
        <taxon>Metazoa</taxon>
        <taxon>Ecdysozoa</taxon>
        <taxon>Nematoda</taxon>
        <taxon>Chromadorea</taxon>
        <taxon>Rhabditida</taxon>
        <taxon>Tylenchina</taxon>
        <taxon>Panagrolaimomorpha</taxon>
        <taxon>Strongyloidoidea</taxon>
        <taxon>Strongyloididae</taxon>
        <taxon>Strongyloides</taxon>
    </lineage>
</organism>
<feature type="chain" id="PRO_5005329942" evidence="1">
    <location>
        <begin position="18"/>
        <end position="109"/>
    </location>
</feature>
<evidence type="ECO:0000313" key="2">
    <source>
        <dbReference type="Proteomes" id="UP000035680"/>
    </source>
</evidence>
<proteinExistence type="predicted"/>